<evidence type="ECO:0000259" key="10">
    <source>
        <dbReference type="PROSITE" id="PS51024"/>
    </source>
</evidence>
<evidence type="ECO:0008006" key="13">
    <source>
        <dbReference type="Google" id="ProtNLM"/>
    </source>
</evidence>
<dbReference type="PANTHER" id="PTHR12247">
    <property type="entry name" value="POLYCOMB GROUP PROTEIN"/>
    <property type="match status" value="1"/>
</dbReference>
<evidence type="ECO:0000256" key="6">
    <source>
        <dbReference type="ARBA" id="ARBA00023242"/>
    </source>
</evidence>
<evidence type="ECO:0000256" key="1">
    <source>
        <dbReference type="ARBA" id="ARBA00004123"/>
    </source>
</evidence>
<gene>
    <name evidence="11" type="ORF">AAFF_G00039250</name>
</gene>
<dbReference type="Pfam" id="PF00536">
    <property type="entry name" value="SAM_1"/>
    <property type="match status" value="1"/>
</dbReference>
<feature type="region of interest" description="Disordered" evidence="8">
    <location>
        <begin position="531"/>
        <end position="559"/>
    </location>
</feature>
<evidence type="ECO:0000256" key="3">
    <source>
        <dbReference type="ARBA" id="ARBA00022771"/>
    </source>
</evidence>
<keyword evidence="5" id="KW-0238">DNA-binding</keyword>
<evidence type="ECO:0000256" key="8">
    <source>
        <dbReference type="SAM" id="MobiDB-lite"/>
    </source>
</evidence>
<dbReference type="GO" id="GO:0003682">
    <property type="term" value="F:chromatin binding"/>
    <property type="evidence" value="ECO:0007669"/>
    <property type="project" value="TreeGrafter"/>
</dbReference>
<dbReference type="GO" id="GO:0008270">
    <property type="term" value="F:zinc ion binding"/>
    <property type="evidence" value="ECO:0007669"/>
    <property type="project" value="UniProtKB-KW"/>
</dbReference>
<keyword evidence="12" id="KW-1185">Reference proteome</keyword>
<dbReference type="Pfam" id="PF21319">
    <property type="entry name" value="zf-FCS_1"/>
    <property type="match status" value="1"/>
</dbReference>
<proteinExistence type="predicted"/>
<sequence length="790" mass="86504">MYLRAQMLILTPAGSVGVAQPDLPVFSSASSRSLFMQEQSLIRRSNAPIPVSIPFKASSQKQALTPLHHRIALCTPDPRQQLDTPREGGTDRSSRALATPYRHITPGPRLYSPVQSHTPMMQKLHCTLSQKAAHPQKLMSPKPAGGDRQVQSVSLQAGPLETPLTSQLCPSNQTPVTYVSSPTTAAVQSQRCTATPTLPLAPSKQSESAAEHKSVGTFPVKTPSPTSQSPAAVITRTQTLTQSPPSDVPEAPPLQLIGPAELPLHDPPHKPPALTLASSSAGRHSAPLSRAAESVPSQPASPCLLRTLSLVPTQGLAGRMPSSGETPAAEVLVQMLRKDRPSEQTVTEDLPARLAVPSELPMDLAAVYQMVPLPEMDPVLRTRPLPEMDPVLRTRPLAEMDLALRTRQQAQPVYEECPGTEEMKEQGLMESPSRNRTQTLSALLPPVERTPPPTWTTPLALANRVQSSWAMPLQHTPPGSPFSLPGGPESKPPQAIVKPQVLTHLIEGFVIQEGLEPFPVNRSSLMVEQQDKLPDAPQEVRDNGVSEPLMDTEHPWNSADTDVDDVATDDGMEEVLADVLHCEFCGKRGYAHTFLRSNRFCSTTCVRRFNVSDTKRISTLKANRTGRWARGMYRRRGRRPSRLGGSSRAFYLRQVAAYSSGAVDSRSSSWRSLRAEEEEEEEEPPVPMTTRLRRQAELERERKRKVEEVSDCGESPPTSPSSPRLWTVDQVCAFVHTLPGCQDVAKEFRSQEIDGQALLLLSEEHLVTTMNIRLGPALKICARINSLKDP</sequence>
<feature type="region of interest" description="Disordered" evidence="8">
    <location>
        <begin position="128"/>
        <end position="152"/>
    </location>
</feature>
<comment type="subcellular location">
    <subcellularLocation>
        <location evidence="1">Nucleus</location>
    </subcellularLocation>
</comment>
<feature type="domain" description="SAM" evidence="9">
    <location>
        <begin position="726"/>
        <end position="790"/>
    </location>
</feature>
<keyword evidence="2" id="KW-0479">Metal-binding</keyword>
<dbReference type="InterPro" id="IPR013761">
    <property type="entry name" value="SAM/pointed_sf"/>
</dbReference>
<comment type="caution">
    <text evidence="11">The sequence shown here is derived from an EMBL/GenBank/DDBJ whole genome shotgun (WGS) entry which is preliminary data.</text>
</comment>
<feature type="compositionally biased region" description="Basic and acidic residues" evidence="8">
    <location>
        <begin position="531"/>
        <end position="544"/>
    </location>
</feature>
<evidence type="ECO:0000256" key="7">
    <source>
        <dbReference type="PROSITE-ProRule" id="PRU00367"/>
    </source>
</evidence>
<accession>A0AAD7S2T4</accession>
<name>A0AAD7S2T4_9TELE</name>
<dbReference type="InterPro" id="IPR001660">
    <property type="entry name" value="SAM"/>
</dbReference>
<feature type="compositionally biased region" description="Basic and acidic residues" evidence="8">
    <location>
        <begin position="694"/>
        <end position="708"/>
    </location>
</feature>
<dbReference type="InterPro" id="IPR050548">
    <property type="entry name" value="PcG_chromatin_remod_factors"/>
</dbReference>
<dbReference type="PANTHER" id="PTHR12247:SF88">
    <property type="entry name" value="POLYHOMEOTIC-LIKE PROTEIN 3"/>
    <property type="match status" value="1"/>
</dbReference>
<dbReference type="SUPFAM" id="SSF47769">
    <property type="entry name" value="SAM/Pointed domain"/>
    <property type="match status" value="1"/>
</dbReference>
<keyword evidence="3 7" id="KW-0863">Zinc-finger</keyword>
<dbReference type="Gene3D" id="1.10.150.50">
    <property type="entry name" value="Transcription Factor, Ets-1"/>
    <property type="match status" value="1"/>
</dbReference>
<dbReference type="PROSITE" id="PS51024">
    <property type="entry name" value="ZF_FCS"/>
    <property type="match status" value="1"/>
</dbReference>
<evidence type="ECO:0000256" key="4">
    <source>
        <dbReference type="ARBA" id="ARBA00022833"/>
    </source>
</evidence>
<dbReference type="InterPro" id="IPR012313">
    <property type="entry name" value="Znf_FCS"/>
</dbReference>
<keyword evidence="6" id="KW-0539">Nucleus</keyword>
<dbReference type="GO" id="GO:0045892">
    <property type="term" value="P:negative regulation of DNA-templated transcription"/>
    <property type="evidence" value="ECO:0007669"/>
    <property type="project" value="TreeGrafter"/>
</dbReference>
<dbReference type="GO" id="GO:0042393">
    <property type="term" value="F:histone binding"/>
    <property type="evidence" value="ECO:0007669"/>
    <property type="project" value="TreeGrafter"/>
</dbReference>
<protein>
    <recommendedName>
        <fullName evidence="13">Polyhomeotic-like protein 3</fullName>
    </recommendedName>
</protein>
<feature type="compositionally biased region" description="Polar residues" evidence="8">
    <location>
        <begin position="223"/>
        <end position="245"/>
    </location>
</feature>
<evidence type="ECO:0000256" key="2">
    <source>
        <dbReference type="ARBA" id="ARBA00022723"/>
    </source>
</evidence>
<keyword evidence="4" id="KW-0862">Zinc</keyword>
<evidence type="ECO:0000313" key="11">
    <source>
        <dbReference type="EMBL" id="KAJ8394974.1"/>
    </source>
</evidence>
<dbReference type="CDD" id="cd09577">
    <property type="entry name" value="SAM_Ph1_2_3"/>
    <property type="match status" value="1"/>
</dbReference>
<dbReference type="SMART" id="SM00454">
    <property type="entry name" value="SAM"/>
    <property type="match status" value="1"/>
</dbReference>
<reference evidence="11" key="1">
    <citation type="journal article" date="2023" name="Science">
        <title>Genome structures resolve the early diversification of teleost fishes.</title>
        <authorList>
            <person name="Parey E."/>
            <person name="Louis A."/>
            <person name="Montfort J."/>
            <person name="Bouchez O."/>
            <person name="Roques C."/>
            <person name="Iampietro C."/>
            <person name="Lluch J."/>
            <person name="Castinel A."/>
            <person name="Donnadieu C."/>
            <person name="Desvignes T."/>
            <person name="Floi Bucao C."/>
            <person name="Jouanno E."/>
            <person name="Wen M."/>
            <person name="Mejri S."/>
            <person name="Dirks R."/>
            <person name="Jansen H."/>
            <person name="Henkel C."/>
            <person name="Chen W.J."/>
            <person name="Zahm M."/>
            <person name="Cabau C."/>
            <person name="Klopp C."/>
            <person name="Thompson A.W."/>
            <person name="Robinson-Rechavi M."/>
            <person name="Braasch I."/>
            <person name="Lecointre G."/>
            <person name="Bobe J."/>
            <person name="Postlethwait J.H."/>
            <person name="Berthelot C."/>
            <person name="Roest Crollius H."/>
            <person name="Guiguen Y."/>
        </authorList>
    </citation>
    <scope>NUCLEOTIDE SEQUENCE</scope>
    <source>
        <strain evidence="11">NC1722</strain>
    </source>
</reference>
<evidence type="ECO:0000259" key="9">
    <source>
        <dbReference type="PROSITE" id="PS50105"/>
    </source>
</evidence>
<dbReference type="AlphaFoldDB" id="A0AAD7S2T4"/>
<dbReference type="Gene3D" id="3.30.60.160">
    <property type="match status" value="1"/>
</dbReference>
<evidence type="ECO:0000256" key="5">
    <source>
        <dbReference type="ARBA" id="ARBA00023125"/>
    </source>
</evidence>
<feature type="region of interest" description="Disordered" evidence="8">
    <location>
        <begin position="674"/>
        <end position="723"/>
    </location>
</feature>
<dbReference type="GO" id="GO:0003677">
    <property type="term" value="F:DNA binding"/>
    <property type="evidence" value="ECO:0007669"/>
    <property type="project" value="UniProtKB-KW"/>
</dbReference>
<feature type="region of interest" description="Disordered" evidence="8">
    <location>
        <begin position="197"/>
        <end position="300"/>
    </location>
</feature>
<dbReference type="PROSITE" id="PS50105">
    <property type="entry name" value="SAM_DOMAIN"/>
    <property type="match status" value="1"/>
</dbReference>
<feature type="domain" description="FCS-type" evidence="10">
    <location>
        <begin position="573"/>
        <end position="607"/>
    </location>
</feature>
<organism evidence="11 12">
    <name type="scientific">Aldrovandia affinis</name>
    <dbReference type="NCBI Taxonomy" id="143900"/>
    <lineage>
        <taxon>Eukaryota</taxon>
        <taxon>Metazoa</taxon>
        <taxon>Chordata</taxon>
        <taxon>Craniata</taxon>
        <taxon>Vertebrata</taxon>
        <taxon>Euteleostomi</taxon>
        <taxon>Actinopterygii</taxon>
        <taxon>Neopterygii</taxon>
        <taxon>Teleostei</taxon>
        <taxon>Notacanthiformes</taxon>
        <taxon>Halosauridae</taxon>
        <taxon>Aldrovandia</taxon>
    </lineage>
</organism>
<dbReference type="GO" id="GO:0035102">
    <property type="term" value="C:PRC1 complex"/>
    <property type="evidence" value="ECO:0007669"/>
    <property type="project" value="TreeGrafter"/>
</dbReference>
<dbReference type="EMBL" id="JAINUG010000120">
    <property type="protein sequence ID" value="KAJ8394974.1"/>
    <property type="molecule type" value="Genomic_DNA"/>
</dbReference>
<dbReference type="Proteomes" id="UP001221898">
    <property type="component" value="Unassembled WGS sequence"/>
</dbReference>
<evidence type="ECO:0000313" key="12">
    <source>
        <dbReference type="Proteomes" id="UP001221898"/>
    </source>
</evidence>
<dbReference type="InterPro" id="IPR038603">
    <property type="entry name" value="Znf_FCS_sf"/>
</dbReference>